<dbReference type="HAMAP" id="MF_01133">
    <property type="entry name" value="RuBisCO_L_type3"/>
    <property type="match status" value="1"/>
</dbReference>
<dbReference type="GO" id="GO:0016491">
    <property type="term" value="F:oxidoreductase activity"/>
    <property type="evidence" value="ECO:0007669"/>
    <property type="project" value="UniProtKB-KW"/>
</dbReference>
<dbReference type="SUPFAM" id="SSF54966">
    <property type="entry name" value="RuBisCO, large subunit, small (N-terminal) domain"/>
    <property type="match status" value="1"/>
</dbReference>
<sequence>MAGITYEDFLDLSFDPADSDLVCTFRIVPADGMDVESAASRVASESSNGTWAALPTGEGFTDMRAMAFDIEALGGGADADGGTDAAEIKVAYPEGLFEPGSMPQILSCIAGNIMGMKAVDTIRLVDCEWPEGVATSFAGPQFGSSVRQEVFGADDRPILATVPKPKVGLSTERHAEVGYEAWTGGVDLLKDDENLTDQEFNPFHDRLVESLAERDAAEDETGEPKSYLINVTAGTNEMLERVDQVAAEGCEYVMVDVITTGWAAVQTVRERCEELGLAIHAHRAMHAAFDRLPQHGVSMRVLAQISRLVGVDQLHTGTAGLGKLANEDTVGINAWLREDLYGLNDVLPVASGGLHPGLVPDLLDATGTNVCVQAGGGIHGHPDGTHEGAKALRAAVDAYAEDRSLASKAEESPALRTAIDEWGTETPR</sequence>
<dbReference type="Pfam" id="PF00016">
    <property type="entry name" value="RuBisCO_large"/>
    <property type="match status" value="1"/>
</dbReference>
<feature type="binding site" description="via carbamate group" evidence="6">
    <location>
        <position position="190"/>
    </location>
    <ligand>
        <name>Mg(2+)</name>
        <dbReference type="ChEBI" id="CHEBI:18420"/>
    </ligand>
</feature>
<dbReference type="SFLD" id="SFLDS00014">
    <property type="entry name" value="RuBisCO"/>
    <property type="match status" value="1"/>
</dbReference>
<feature type="domain" description="Ribulose bisphosphate carboxylase large subunit C-terminal" evidence="8">
    <location>
        <begin position="147"/>
        <end position="422"/>
    </location>
</feature>
<accession>A0ABD6CPR7</accession>
<keyword evidence="4 6" id="KW-0456">Lyase</keyword>
<keyword evidence="1 6" id="KW-0479">Metal-binding</keyword>
<feature type="binding site" evidence="6">
    <location>
        <begin position="373"/>
        <end position="376"/>
    </location>
    <ligand>
        <name>substrate</name>
    </ligand>
</feature>
<evidence type="ECO:0000259" key="8">
    <source>
        <dbReference type="Pfam" id="PF00016"/>
    </source>
</evidence>
<dbReference type="PANTHER" id="PTHR42704">
    <property type="entry name" value="RIBULOSE BISPHOSPHATE CARBOXYLASE"/>
    <property type="match status" value="1"/>
</dbReference>
<dbReference type="PANTHER" id="PTHR42704:SF17">
    <property type="entry name" value="RIBULOSE BISPHOSPHATE CARBOXYLASE LARGE CHAIN"/>
    <property type="match status" value="1"/>
</dbReference>
<evidence type="ECO:0000256" key="3">
    <source>
        <dbReference type="ARBA" id="ARBA00023002"/>
    </source>
</evidence>
<feature type="domain" description="Ribulose bisphosphate carboxylase large subunit ferrodoxin-like N-terminal" evidence="9">
    <location>
        <begin position="8"/>
        <end position="131"/>
    </location>
</feature>
<dbReference type="NCBIfam" id="TIGR03326">
    <property type="entry name" value="rubisco_III"/>
    <property type="match status" value="1"/>
</dbReference>
<dbReference type="SFLD" id="SFLDG00301">
    <property type="entry name" value="RuBisCO-like_proteins"/>
    <property type="match status" value="1"/>
</dbReference>
<dbReference type="GO" id="GO:0006196">
    <property type="term" value="P:AMP catabolic process"/>
    <property type="evidence" value="ECO:0007669"/>
    <property type="project" value="UniProtKB-UniRule"/>
</dbReference>
<evidence type="ECO:0000259" key="9">
    <source>
        <dbReference type="Pfam" id="PF02788"/>
    </source>
</evidence>
<dbReference type="InterPro" id="IPR017443">
    <property type="entry name" value="RuBisCO_lsu_fd_N"/>
</dbReference>
<evidence type="ECO:0000313" key="10">
    <source>
        <dbReference type="EMBL" id="MFD1599817.1"/>
    </source>
</evidence>
<feature type="modified residue" description="N6-carboxylysine" evidence="6">
    <location>
        <position position="190"/>
    </location>
</feature>
<comment type="catalytic activity">
    <reaction evidence="6">
        <text>2 (2R)-3-phosphoglycerate + 2 H(+) = D-ribulose 1,5-bisphosphate + CO2 + H2O</text>
        <dbReference type="Rhea" id="RHEA:23124"/>
        <dbReference type="ChEBI" id="CHEBI:15377"/>
        <dbReference type="ChEBI" id="CHEBI:15378"/>
        <dbReference type="ChEBI" id="CHEBI:16526"/>
        <dbReference type="ChEBI" id="CHEBI:57870"/>
        <dbReference type="ChEBI" id="CHEBI:58272"/>
        <dbReference type="EC" id="4.1.1.39"/>
    </reaction>
</comment>
<evidence type="ECO:0000256" key="5">
    <source>
        <dbReference type="ARBA" id="ARBA00023300"/>
    </source>
</evidence>
<dbReference type="EMBL" id="JBHUDK010000011">
    <property type="protein sequence ID" value="MFD1599817.1"/>
    <property type="molecule type" value="Genomic_DNA"/>
</dbReference>
<evidence type="ECO:0000256" key="7">
    <source>
        <dbReference type="SAM" id="MobiDB-lite"/>
    </source>
</evidence>
<dbReference type="GO" id="GO:0016984">
    <property type="term" value="F:ribulose-bisphosphate carboxylase activity"/>
    <property type="evidence" value="ECO:0007669"/>
    <property type="project" value="UniProtKB-UniRule"/>
</dbReference>
<dbReference type="EC" id="4.1.1.39" evidence="6"/>
<comment type="catalytic activity">
    <reaction evidence="6">
        <text>D-ribulose 1,5-bisphosphate + O2 = 2-phosphoglycolate + (2R)-3-phosphoglycerate + 2 H(+)</text>
        <dbReference type="Rhea" id="RHEA:36631"/>
        <dbReference type="ChEBI" id="CHEBI:15378"/>
        <dbReference type="ChEBI" id="CHEBI:15379"/>
        <dbReference type="ChEBI" id="CHEBI:57870"/>
        <dbReference type="ChEBI" id="CHEBI:58033"/>
        <dbReference type="ChEBI" id="CHEBI:58272"/>
    </reaction>
</comment>
<dbReference type="InterPro" id="IPR036422">
    <property type="entry name" value="RuBisCO_lsu_N_sf"/>
</dbReference>
<feature type="active site" description="Proton acceptor" evidence="6">
    <location>
        <position position="164"/>
    </location>
</feature>
<proteinExistence type="inferred from homology"/>
<feature type="site" description="Transition state stabilizer" evidence="6">
    <location>
        <position position="323"/>
    </location>
</feature>
<dbReference type="AlphaFoldDB" id="A0ABD6CPR7"/>
<keyword evidence="2 6" id="KW-0460">Magnesium</keyword>
<keyword evidence="5 6" id="KW-0120">Carbon dioxide fixation</keyword>
<gene>
    <name evidence="6 10" type="primary">rbcL</name>
    <name evidence="10" type="ORF">ACFSBX_12715</name>
</gene>
<evidence type="ECO:0000256" key="2">
    <source>
        <dbReference type="ARBA" id="ARBA00022842"/>
    </source>
</evidence>
<dbReference type="GO" id="GO:0015977">
    <property type="term" value="P:carbon fixation"/>
    <property type="evidence" value="ECO:0007669"/>
    <property type="project" value="UniProtKB-KW"/>
</dbReference>
<comment type="function">
    <text evidence="6">Catalyzes the addition of molecular CO(2) and H(2)O to ribulose 1,5-bisphosphate (RuBP), generating two molecules of 3-phosphoglycerate (3-PGA). Functions in an archaeal AMP degradation pathway, together with AMP phosphorylase and R15P isomerase.</text>
</comment>
<protein>
    <recommendedName>
        <fullName evidence="6">Ribulose bisphosphate carboxylase</fullName>
        <shortName evidence="6">RuBisCO</shortName>
        <ecNumber evidence="6">4.1.1.39</ecNumber>
    </recommendedName>
</protein>
<feature type="binding site" evidence="6">
    <location>
        <position position="166"/>
    </location>
    <ligand>
        <name>substrate</name>
    </ligand>
</feature>
<feature type="active site" description="Proton acceptor" evidence="6">
    <location>
        <position position="282"/>
    </location>
</feature>
<feature type="binding site" evidence="6">
    <location>
        <position position="193"/>
    </location>
    <ligand>
        <name>Mg(2+)</name>
        <dbReference type="ChEBI" id="CHEBI:18420"/>
    </ligand>
</feature>
<dbReference type="Gene3D" id="3.20.20.110">
    <property type="entry name" value="Ribulose bisphosphate carboxylase, large subunit, C-terminal domain"/>
    <property type="match status" value="1"/>
</dbReference>
<feature type="binding site" evidence="6">
    <location>
        <position position="192"/>
    </location>
    <ligand>
        <name>Mg(2+)</name>
        <dbReference type="ChEBI" id="CHEBI:18420"/>
    </ligand>
</feature>
<dbReference type="InterPro" id="IPR017712">
    <property type="entry name" value="RuBisCO_III"/>
</dbReference>
<dbReference type="SUPFAM" id="SSF51649">
    <property type="entry name" value="RuBisCo, C-terminal domain"/>
    <property type="match status" value="1"/>
</dbReference>
<evidence type="ECO:0000256" key="1">
    <source>
        <dbReference type="ARBA" id="ARBA00022723"/>
    </source>
</evidence>
<dbReference type="InterPro" id="IPR000685">
    <property type="entry name" value="RuBisCO_lsu_C"/>
</dbReference>
<name>A0ABD6CPR7_9EURY</name>
<feature type="region of interest" description="Disordered" evidence="7">
    <location>
        <begin position="405"/>
        <end position="428"/>
    </location>
</feature>
<dbReference type="Proteomes" id="UP001597085">
    <property type="component" value="Unassembled WGS sequence"/>
</dbReference>
<dbReference type="InterPro" id="IPR036376">
    <property type="entry name" value="RuBisCO_lsu_C_sf"/>
</dbReference>
<comment type="miscellaneous">
    <text evidence="6">Because the Archaea possessing a type III RuBisCO are all anaerobic, it is most likely that only the carboxylase activity of RuBisCO, and not the competitive oxygenase activity (by which RuBP reacts with O(2) to form one molecule of 3-phosphoglycerate and one molecule of 2-phosphoglycolate), is biologically relevant in these strains.</text>
</comment>
<dbReference type="GO" id="GO:0000287">
    <property type="term" value="F:magnesium ion binding"/>
    <property type="evidence" value="ECO:0007669"/>
    <property type="project" value="UniProtKB-UniRule"/>
</dbReference>
<keyword evidence="11" id="KW-1185">Reference proteome</keyword>
<organism evidence="10 11">
    <name type="scientific">Halobellus rarus</name>
    <dbReference type="NCBI Taxonomy" id="1126237"/>
    <lineage>
        <taxon>Archaea</taxon>
        <taxon>Methanobacteriati</taxon>
        <taxon>Methanobacteriota</taxon>
        <taxon>Stenosarchaea group</taxon>
        <taxon>Halobacteria</taxon>
        <taxon>Halobacteriales</taxon>
        <taxon>Haloferacaceae</taxon>
        <taxon>Halobellus</taxon>
    </lineage>
</organism>
<comment type="subunit">
    <text evidence="6">Homodimer or homodecamer. In contrast to form I RuBisCO, the form III RuBisCO is composed solely of large subunits.</text>
</comment>
<evidence type="ECO:0000256" key="6">
    <source>
        <dbReference type="HAMAP-Rule" id="MF_01133"/>
    </source>
</evidence>
<keyword evidence="3 6" id="KW-0560">Oxidoreductase</keyword>
<evidence type="ECO:0000313" key="11">
    <source>
        <dbReference type="Proteomes" id="UP001597085"/>
    </source>
</evidence>
<feature type="binding site" evidence="6">
    <location>
        <position position="315"/>
    </location>
    <ligand>
        <name>substrate</name>
    </ligand>
</feature>
<dbReference type="RefSeq" id="WP_256422343.1">
    <property type="nucleotide sequence ID" value="NZ_JANHDI010000012.1"/>
</dbReference>
<reference evidence="10 11" key="1">
    <citation type="journal article" date="2019" name="Int. J. Syst. Evol. Microbiol.">
        <title>The Global Catalogue of Microorganisms (GCM) 10K type strain sequencing project: providing services to taxonomists for standard genome sequencing and annotation.</title>
        <authorList>
            <consortium name="The Broad Institute Genomics Platform"/>
            <consortium name="The Broad Institute Genome Sequencing Center for Infectious Disease"/>
            <person name="Wu L."/>
            <person name="Ma J."/>
        </authorList>
    </citation>
    <scope>NUCLEOTIDE SEQUENCE [LARGE SCALE GENOMIC DNA]</scope>
    <source>
        <strain evidence="10 11">CGMCC 1.12121</strain>
    </source>
</reference>
<comment type="caution">
    <text evidence="10">The sequence shown here is derived from an EMBL/GenBank/DDBJ whole genome shotgun (WGS) entry which is preliminary data.</text>
</comment>
<feature type="binding site" evidence="6">
    <location>
        <begin position="351"/>
        <end position="353"/>
    </location>
    <ligand>
        <name>substrate</name>
    </ligand>
</feature>
<evidence type="ECO:0000256" key="4">
    <source>
        <dbReference type="ARBA" id="ARBA00023239"/>
    </source>
</evidence>
<dbReference type="NCBIfam" id="NF003252">
    <property type="entry name" value="PRK04208.1"/>
    <property type="match status" value="1"/>
</dbReference>
<dbReference type="Pfam" id="PF02788">
    <property type="entry name" value="RuBisCO_large_N"/>
    <property type="match status" value="1"/>
</dbReference>
<dbReference type="InterPro" id="IPR033966">
    <property type="entry name" value="RuBisCO"/>
</dbReference>
<comment type="cofactor">
    <cofactor evidence="6">
        <name>Mg(2+)</name>
        <dbReference type="ChEBI" id="CHEBI:18420"/>
    </cofactor>
    <text evidence="6">Binds 1 Mg(2+) ion per subunit.</text>
</comment>
<comment type="similarity">
    <text evidence="6">Belongs to the RuBisCO large chain family. Type III subfamily.</text>
</comment>
<feature type="binding site" evidence="6">
    <location>
        <position position="283"/>
    </location>
    <ligand>
        <name>substrate</name>
    </ligand>
</feature>
<dbReference type="Gene3D" id="3.30.70.150">
    <property type="entry name" value="RuBisCO large subunit, N-terminal domain"/>
    <property type="match status" value="1"/>
</dbReference>